<name>A0A225D513_9BACT</name>
<dbReference type="InterPro" id="IPR039315">
    <property type="entry name" value="CheW"/>
</dbReference>
<evidence type="ECO:0000313" key="2">
    <source>
        <dbReference type="EMBL" id="OWK34734.1"/>
    </source>
</evidence>
<organism evidence="2 3">
    <name type="scientific">Fimbriiglobus ruber</name>
    <dbReference type="NCBI Taxonomy" id="1908690"/>
    <lineage>
        <taxon>Bacteria</taxon>
        <taxon>Pseudomonadati</taxon>
        <taxon>Planctomycetota</taxon>
        <taxon>Planctomycetia</taxon>
        <taxon>Gemmatales</taxon>
        <taxon>Gemmataceae</taxon>
        <taxon>Fimbriiglobus</taxon>
    </lineage>
</organism>
<dbReference type="Gene3D" id="2.40.50.180">
    <property type="entry name" value="CheA-289, Domain 4"/>
    <property type="match status" value="1"/>
</dbReference>
<protein>
    <submittedName>
        <fullName evidence="2">Chemotaxis signal transduction protein</fullName>
    </submittedName>
</protein>
<dbReference type="OrthoDB" id="21516at2"/>
<dbReference type="InterPro" id="IPR036061">
    <property type="entry name" value="CheW-like_dom_sf"/>
</dbReference>
<dbReference type="PANTHER" id="PTHR22617:SF23">
    <property type="entry name" value="CHEMOTAXIS PROTEIN CHEW"/>
    <property type="match status" value="1"/>
</dbReference>
<dbReference type="GO" id="GO:0006935">
    <property type="term" value="P:chemotaxis"/>
    <property type="evidence" value="ECO:0007669"/>
    <property type="project" value="InterPro"/>
</dbReference>
<dbReference type="EMBL" id="NIDE01000019">
    <property type="protein sequence ID" value="OWK34734.1"/>
    <property type="molecule type" value="Genomic_DNA"/>
</dbReference>
<sequence length="228" mass="24841">MTPGAVSLPTASAAAGDCWNRIGVHGAGTCPELPRVTHCRNCPVFTAAGQSLYERRPPAGYTEEWTERIAAADVPPPARTIPVVIFRVGGELLALDVGLTVEVGPVRPVRRVPHQSDEVLIGLVNIRGELQIAVSLANLLRAGEEASDRPNTTAERLLVAEKDGVRWVFPVDEVHDVYHFRPDDLVGLPSTIASGTAKLTRGVFRWGNRAVGYLDPDRLFHSLRRSFR</sequence>
<keyword evidence="3" id="KW-1185">Reference proteome</keyword>
<reference evidence="3" key="1">
    <citation type="submission" date="2017-06" db="EMBL/GenBank/DDBJ databases">
        <title>Genome analysis of Fimbriiglobus ruber SP5, the first member of the order Planctomycetales with confirmed chitinolytic capability.</title>
        <authorList>
            <person name="Ravin N.V."/>
            <person name="Rakitin A.L."/>
            <person name="Ivanova A.A."/>
            <person name="Beletsky A.V."/>
            <person name="Kulichevskaya I.S."/>
            <person name="Mardanov A.V."/>
            <person name="Dedysh S.N."/>
        </authorList>
    </citation>
    <scope>NUCLEOTIDE SEQUENCE [LARGE SCALE GENOMIC DNA]</scope>
    <source>
        <strain evidence="3">SP5</strain>
    </source>
</reference>
<dbReference type="Proteomes" id="UP000214646">
    <property type="component" value="Unassembled WGS sequence"/>
</dbReference>
<comment type="caution">
    <text evidence="2">The sequence shown here is derived from an EMBL/GenBank/DDBJ whole genome shotgun (WGS) entry which is preliminary data.</text>
</comment>
<feature type="domain" description="CheW-like" evidence="1">
    <location>
        <begin position="80"/>
        <end position="225"/>
    </location>
</feature>
<dbReference type="AlphaFoldDB" id="A0A225D513"/>
<dbReference type="GO" id="GO:0007165">
    <property type="term" value="P:signal transduction"/>
    <property type="evidence" value="ECO:0007669"/>
    <property type="project" value="InterPro"/>
</dbReference>
<proteinExistence type="predicted"/>
<accession>A0A225D513</accession>
<dbReference type="SUPFAM" id="SSF50341">
    <property type="entry name" value="CheW-like"/>
    <property type="match status" value="1"/>
</dbReference>
<dbReference type="Pfam" id="PF01584">
    <property type="entry name" value="CheW"/>
    <property type="match status" value="1"/>
</dbReference>
<gene>
    <name evidence="2" type="ORF">FRUB_09576</name>
</gene>
<dbReference type="GO" id="GO:0005829">
    <property type="term" value="C:cytosol"/>
    <property type="evidence" value="ECO:0007669"/>
    <property type="project" value="TreeGrafter"/>
</dbReference>
<dbReference type="PANTHER" id="PTHR22617">
    <property type="entry name" value="CHEMOTAXIS SENSOR HISTIDINE KINASE-RELATED"/>
    <property type="match status" value="1"/>
</dbReference>
<dbReference type="PROSITE" id="PS50851">
    <property type="entry name" value="CHEW"/>
    <property type="match status" value="1"/>
</dbReference>
<dbReference type="RefSeq" id="WP_161968045.1">
    <property type="nucleotide sequence ID" value="NZ_NIDE01000019.1"/>
</dbReference>
<dbReference type="SMART" id="SM00260">
    <property type="entry name" value="CheW"/>
    <property type="match status" value="1"/>
</dbReference>
<evidence type="ECO:0000259" key="1">
    <source>
        <dbReference type="PROSITE" id="PS50851"/>
    </source>
</evidence>
<evidence type="ECO:0000313" key="3">
    <source>
        <dbReference type="Proteomes" id="UP000214646"/>
    </source>
</evidence>
<dbReference type="Gene3D" id="2.30.30.40">
    <property type="entry name" value="SH3 Domains"/>
    <property type="match status" value="1"/>
</dbReference>
<dbReference type="InterPro" id="IPR002545">
    <property type="entry name" value="CheW-lke_dom"/>
</dbReference>